<dbReference type="EMBL" id="WXDR01000015">
    <property type="protein sequence ID" value="MZU08900.1"/>
    <property type="molecule type" value="Genomic_DNA"/>
</dbReference>
<protein>
    <submittedName>
        <fullName evidence="14">Beta-galactosidase</fullName>
        <ecNumber evidence="14">3.2.1.23</ecNumber>
    </submittedName>
</protein>
<evidence type="ECO:0000313" key="21">
    <source>
        <dbReference type="Proteomes" id="UP000451234"/>
    </source>
</evidence>
<dbReference type="Proteomes" id="UP000468842">
    <property type="component" value="Unassembled WGS sequence"/>
</dbReference>
<evidence type="ECO:0000313" key="6">
    <source>
        <dbReference type="EMBL" id="KAB7058108.1"/>
    </source>
</evidence>
<evidence type="ECO:0000313" key="23">
    <source>
        <dbReference type="Proteomes" id="UP000460881"/>
    </source>
</evidence>
<evidence type="ECO:0000256" key="1">
    <source>
        <dbReference type="ARBA" id="ARBA00022801"/>
    </source>
</evidence>
<dbReference type="Proteomes" id="UP000460881">
    <property type="component" value="Unassembled WGS sequence"/>
</dbReference>
<evidence type="ECO:0000313" key="7">
    <source>
        <dbReference type="EMBL" id="KAB7074921.1"/>
    </source>
</evidence>
<evidence type="ECO:0000313" key="16">
    <source>
        <dbReference type="EMBL" id="MZU08900.1"/>
    </source>
</evidence>
<dbReference type="EMBL" id="WDUB01000003">
    <property type="protein sequence ID" value="KAB7203984.1"/>
    <property type="molecule type" value="Genomic_DNA"/>
</dbReference>
<dbReference type="EMBL" id="JAHOFX010000005">
    <property type="protein sequence ID" value="MBV3438366.1"/>
    <property type="molecule type" value="Genomic_DNA"/>
</dbReference>
<dbReference type="EMBL" id="WDRM01000002">
    <property type="protein sequence ID" value="KAB7340196.1"/>
    <property type="molecule type" value="Genomic_DNA"/>
</dbReference>
<dbReference type="Proteomes" id="UP000265775">
    <property type="component" value="Unassembled WGS sequence"/>
</dbReference>
<feature type="domain" description="Glycoside hydrolase family 42 N-terminal" evidence="3">
    <location>
        <begin position="14"/>
        <end position="46"/>
    </location>
</feature>
<evidence type="ECO:0000313" key="11">
    <source>
        <dbReference type="EMBL" id="KAB7340196.1"/>
    </source>
</evidence>
<keyword evidence="2 14" id="KW-0326">Glycosidase</keyword>
<dbReference type="Proteomes" id="UP000638311">
    <property type="component" value="Unassembled WGS sequence"/>
</dbReference>
<evidence type="ECO:0000313" key="4">
    <source>
        <dbReference type="EMBL" id="KAB6911847.1"/>
    </source>
</evidence>
<dbReference type="EMBL" id="QSAR01000014">
    <property type="protein sequence ID" value="RGW63331.1"/>
    <property type="molecule type" value="Genomic_DNA"/>
</dbReference>
<evidence type="ECO:0000313" key="13">
    <source>
        <dbReference type="EMBL" id="KAB7396832.1"/>
    </source>
</evidence>
<dbReference type="EMBL" id="WDTJ01000012">
    <property type="protein sequence ID" value="KAB7234996.1"/>
    <property type="molecule type" value="Genomic_DNA"/>
</dbReference>
<evidence type="ECO:0000313" key="8">
    <source>
        <dbReference type="EMBL" id="KAB7203984.1"/>
    </source>
</evidence>
<dbReference type="GO" id="GO:0005975">
    <property type="term" value="P:carbohydrate metabolic process"/>
    <property type="evidence" value="ECO:0007669"/>
    <property type="project" value="InterPro"/>
</dbReference>
<dbReference type="EMBL" id="WDWL01000002">
    <property type="protein sequence ID" value="KAB7074921.1"/>
    <property type="molecule type" value="Genomic_DNA"/>
</dbReference>
<evidence type="ECO:0000313" key="19">
    <source>
        <dbReference type="Proteomes" id="UP000430971"/>
    </source>
</evidence>
<evidence type="ECO:0000313" key="27">
    <source>
        <dbReference type="Proteomes" id="UP000476628"/>
    </source>
</evidence>
<organism evidence="14 30">
    <name type="scientific">Bifidobacterium longum</name>
    <dbReference type="NCBI Taxonomy" id="216816"/>
    <lineage>
        <taxon>Bacteria</taxon>
        <taxon>Bacillati</taxon>
        <taxon>Actinomycetota</taxon>
        <taxon>Actinomycetes</taxon>
        <taxon>Bifidobacteriales</taxon>
        <taxon>Bifidobacteriaceae</taxon>
        <taxon>Bifidobacterium</taxon>
    </lineage>
</organism>
<dbReference type="InterPro" id="IPR017853">
    <property type="entry name" value="GH"/>
</dbReference>
<evidence type="ECO:0000256" key="2">
    <source>
        <dbReference type="ARBA" id="ARBA00023295"/>
    </source>
</evidence>
<dbReference type="Proteomes" id="UP000476628">
    <property type="component" value="Unassembled WGS sequence"/>
</dbReference>
<keyword evidence="1 14" id="KW-0378">Hydrolase</keyword>
<evidence type="ECO:0000313" key="26">
    <source>
        <dbReference type="Proteomes" id="UP000468842"/>
    </source>
</evidence>
<accession>A0A2U0BNX6</accession>
<dbReference type="Proteomes" id="UP000467387">
    <property type="component" value="Unassembled WGS sequence"/>
</dbReference>
<dbReference type="EMBL" id="WXEF01000017">
    <property type="protein sequence ID" value="MZR89161.1"/>
    <property type="molecule type" value="Genomic_DNA"/>
</dbReference>
<evidence type="ECO:0000313" key="25">
    <source>
        <dbReference type="Proteomes" id="UP000467387"/>
    </source>
</evidence>
<dbReference type="EMBL" id="WDRC01000002">
    <property type="protein sequence ID" value="KAB7360993.1"/>
    <property type="molecule type" value="Genomic_DNA"/>
</dbReference>
<dbReference type="Proteomes" id="UP000491334">
    <property type="component" value="Unassembled WGS sequence"/>
</dbReference>
<reference evidence="19 20" key="2">
    <citation type="journal article" date="2019" name="Nat. Med.">
        <title>A library of human gut bacterial isolates paired with longitudinal multiomics data enables mechanistic microbiome research.</title>
        <authorList>
            <person name="Poyet M."/>
            <person name="Groussin M."/>
            <person name="Gibbons S.M."/>
            <person name="Avila-Pacheco J."/>
            <person name="Jiang X."/>
            <person name="Kearney S.M."/>
            <person name="Perrotta A.R."/>
            <person name="Berdy B."/>
            <person name="Zhao S."/>
            <person name="Lieberman T.D."/>
            <person name="Swanson P.K."/>
            <person name="Smith M."/>
            <person name="Roesemann S."/>
            <person name="Alexander J.E."/>
            <person name="Rich S.A."/>
            <person name="Livny J."/>
            <person name="Vlamakis H."/>
            <person name="Clish C."/>
            <person name="Bullock K."/>
            <person name="Deik A."/>
            <person name="Scott J."/>
            <person name="Pierce K.A."/>
            <person name="Xavier R.J."/>
            <person name="Alm E.J."/>
        </authorList>
    </citation>
    <scope>NUCLEOTIDE SEQUENCE</scope>
    <source>
        <strain evidence="9 22">BIOML-A118</strain>
        <strain evidence="8 27">BIOML-A136</strain>
        <strain evidence="7 20">BIOML-A201</strain>
        <strain evidence="6 25">BIOML-A210</strain>
        <strain evidence="4 28">BIOML-A283</strain>
        <strain evidence="5 29">BIOML-A284</strain>
        <strain evidence="13 26">BIOML-A37</strain>
        <strain evidence="15 24">BIOML-A395</strain>
        <strain evidence="16">BIOML-A409</strain>
        <strain evidence="12 23">BIOML-A55</strain>
        <strain evidence="11 19">BIOML-A65</strain>
        <strain evidence="10 21">BIOML-A75</strain>
    </source>
</reference>
<dbReference type="Proteomes" id="UP001195937">
    <property type="component" value="Unassembled WGS sequence"/>
</dbReference>
<evidence type="ECO:0000313" key="5">
    <source>
        <dbReference type="EMBL" id="KAB6917302.1"/>
    </source>
</evidence>
<dbReference type="Proteomes" id="UP000460333">
    <property type="component" value="Unassembled WGS sequence"/>
</dbReference>
<comment type="caution">
    <text evidence="14">The sequence shown here is derived from an EMBL/GenBank/DDBJ whole genome shotgun (WGS) entry which is preliminary data.</text>
</comment>
<dbReference type="EMBL" id="WDWU01000001">
    <property type="protein sequence ID" value="KAB7058108.1"/>
    <property type="molecule type" value="Genomic_DNA"/>
</dbReference>
<evidence type="ECO:0000313" key="15">
    <source>
        <dbReference type="EMBL" id="MZR89161.1"/>
    </source>
</evidence>
<dbReference type="Gene3D" id="3.20.20.80">
    <property type="entry name" value="Glycosidases"/>
    <property type="match status" value="1"/>
</dbReference>
<evidence type="ECO:0000313" key="18">
    <source>
        <dbReference type="Proteomes" id="UP000265775"/>
    </source>
</evidence>
<reference evidence="17 18" key="1">
    <citation type="submission" date="2018-08" db="EMBL/GenBank/DDBJ databases">
        <title>A genome reference for cultivated species of the human gut microbiota.</title>
        <authorList>
            <person name="Zou Y."/>
            <person name="Xue W."/>
            <person name="Luo G."/>
        </authorList>
    </citation>
    <scope>NUCLEOTIDE SEQUENCE [LARGE SCALE GENOMIC DNA]</scope>
    <source>
        <strain evidence="17 18">AF11-12</strain>
    </source>
</reference>
<proteinExistence type="predicted"/>
<evidence type="ECO:0000313" key="17">
    <source>
        <dbReference type="EMBL" id="RGW63331.1"/>
    </source>
</evidence>
<dbReference type="EMBL" id="WDZP01000018">
    <property type="protein sequence ID" value="KAB6917302.1"/>
    <property type="molecule type" value="Genomic_DNA"/>
</dbReference>
<dbReference type="InterPro" id="IPR013529">
    <property type="entry name" value="Glyco_hydro_42_N"/>
</dbReference>
<gene>
    <name evidence="17" type="ORF">DWV59_10080</name>
    <name evidence="13" type="ORF">GBB40_01555</name>
    <name evidence="12" type="ORF">GBB63_01040</name>
    <name evidence="10" type="ORF">GBB65_08890</name>
    <name evidence="11" type="ORF">GBB73_01035</name>
    <name evidence="9" type="ORF">GBC43_08275</name>
    <name evidence="8" type="ORF">GBC45_03335</name>
    <name evidence="7" type="ORF">GBI83_02000</name>
    <name evidence="6" type="ORF">GBI87_01045</name>
    <name evidence="4" type="ORF">GBJ98_08310</name>
    <name evidence="5" type="ORF">GBK06_08335</name>
    <name evidence="15" type="ORF">GT999_07685</name>
    <name evidence="16" type="ORF">GUA24_07770</name>
    <name evidence="14" type="ORF">KSW34_05005</name>
</gene>
<dbReference type="EMBL" id="WDRV01000011">
    <property type="protein sequence ID" value="KAB7322135.1"/>
    <property type="molecule type" value="Genomic_DNA"/>
</dbReference>
<name>A0A2U0BNX6_BIFLN</name>
<dbReference type="Proteomes" id="UP000451234">
    <property type="component" value="Unassembled WGS sequence"/>
</dbReference>
<evidence type="ECO:0000313" key="22">
    <source>
        <dbReference type="Proteomes" id="UP000460333"/>
    </source>
</evidence>
<evidence type="ECO:0000313" key="10">
    <source>
        <dbReference type="EMBL" id="KAB7322135.1"/>
    </source>
</evidence>
<evidence type="ECO:0000259" key="3">
    <source>
        <dbReference type="Pfam" id="PF02449"/>
    </source>
</evidence>
<dbReference type="GO" id="GO:0004565">
    <property type="term" value="F:beta-galactosidase activity"/>
    <property type="evidence" value="ECO:0007669"/>
    <property type="project" value="UniProtKB-EC"/>
</dbReference>
<evidence type="ECO:0000313" key="20">
    <source>
        <dbReference type="Proteomes" id="UP000432196"/>
    </source>
</evidence>
<sequence length="46" mass="5001">MLTADGRGIAFGGDYSPDQWPEEIWDDDIRLMGQAGVNTVALAIFS</sequence>
<dbReference type="Pfam" id="PF02449">
    <property type="entry name" value="Glyco_hydro_42"/>
    <property type="match status" value="1"/>
</dbReference>
<dbReference type="EMBL" id="WDQK01000002">
    <property type="protein sequence ID" value="KAB7396832.1"/>
    <property type="molecule type" value="Genomic_DNA"/>
</dbReference>
<evidence type="ECO:0000313" key="28">
    <source>
        <dbReference type="Proteomes" id="UP000481350"/>
    </source>
</evidence>
<dbReference type="SMR" id="A0A2U0BNX6"/>
<evidence type="ECO:0000313" key="9">
    <source>
        <dbReference type="EMBL" id="KAB7234996.1"/>
    </source>
</evidence>
<dbReference type="EMBL" id="WDZO01000020">
    <property type="protein sequence ID" value="KAB6911847.1"/>
    <property type="molecule type" value="Genomic_DNA"/>
</dbReference>
<dbReference type="GO" id="GO:0009341">
    <property type="term" value="C:beta-galactosidase complex"/>
    <property type="evidence" value="ECO:0007669"/>
    <property type="project" value="InterPro"/>
</dbReference>
<evidence type="ECO:0000313" key="24">
    <source>
        <dbReference type="Proteomes" id="UP000466472"/>
    </source>
</evidence>
<dbReference type="Proteomes" id="UP000466472">
    <property type="component" value="Unassembled WGS sequence"/>
</dbReference>
<dbReference type="Proteomes" id="UP000430971">
    <property type="component" value="Unassembled WGS sequence"/>
</dbReference>
<dbReference type="EC" id="3.2.1.23" evidence="14"/>
<evidence type="ECO:0000313" key="12">
    <source>
        <dbReference type="EMBL" id="KAB7360993.1"/>
    </source>
</evidence>
<evidence type="ECO:0000313" key="30">
    <source>
        <dbReference type="Proteomes" id="UP001195937"/>
    </source>
</evidence>
<dbReference type="SUPFAM" id="SSF51445">
    <property type="entry name" value="(Trans)glycosidases"/>
    <property type="match status" value="1"/>
</dbReference>
<dbReference type="Proteomes" id="UP000432196">
    <property type="component" value="Unassembled WGS sequence"/>
</dbReference>
<dbReference type="AlphaFoldDB" id="A0A2U0BNX6"/>
<evidence type="ECO:0000313" key="29">
    <source>
        <dbReference type="Proteomes" id="UP000491334"/>
    </source>
</evidence>
<dbReference type="Proteomes" id="UP000481350">
    <property type="component" value="Unassembled WGS sequence"/>
</dbReference>
<evidence type="ECO:0000313" key="14">
    <source>
        <dbReference type="EMBL" id="MBV3438366.1"/>
    </source>
</evidence>
<reference evidence="14" key="3">
    <citation type="submission" date="2021-06" db="EMBL/GenBank/DDBJ databases">
        <title>Collection of gut derived symbiotic bacterial strains cultured from healthy donors.</title>
        <authorList>
            <person name="Lin H."/>
            <person name="Littmann E."/>
            <person name="Pamer E.G."/>
        </authorList>
    </citation>
    <scope>NUCLEOTIDE SEQUENCE</scope>
    <source>
        <strain evidence="14">MSK.19.9</strain>
    </source>
</reference>